<dbReference type="GeneID" id="37120552"/>
<evidence type="ECO:0000313" key="2">
    <source>
        <dbReference type="Proteomes" id="UP000247647"/>
    </source>
</evidence>
<reference evidence="1" key="1">
    <citation type="submission" date="2016-12" db="EMBL/GenBank/DDBJ databases">
        <title>The genomes of Aspergillus section Nigri reveals drivers in fungal speciation.</title>
        <authorList>
            <consortium name="DOE Joint Genome Institute"/>
            <person name="Vesth T.C."/>
            <person name="Nybo J."/>
            <person name="Theobald S."/>
            <person name="Brandl J."/>
            <person name="Frisvad J.C."/>
            <person name="Nielsen K.F."/>
            <person name="Lyhne E.K."/>
            <person name="Kogle M.E."/>
            <person name="Kuo A."/>
            <person name="Riley R."/>
            <person name="Clum A."/>
            <person name="Nolan M."/>
            <person name="Lipzen A."/>
            <person name="Salamov A."/>
            <person name="Henrissat B."/>
            <person name="Wiebenga A."/>
            <person name="De Vries R.P."/>
            <person name="Grigoriev I.V."/>
            <person name="Mortensen U.H."/>
            <person name="Andersen M.R."/>
            <person name="Baker S.E."/>
        </authorList>
    </citation>
    <scope>NUCLEOTIDE SEQUENCE [LARGE SCALE GENOMIC DNA]</scope>
    <source>
        <strain evidence="1">CBS 115656</strain>
    </source>
</reference>
<keyword evidence="2" id="KW-1185">Reference proteome</keyword>
<proteinExistence type="predicted"/>
<dbReference type="Proteomes" id="UP000247647">
    <property type="component" value="Unassembled WGS sequence"/>
</dbReference>
<gene>
    <name evidence="1" type="ORF">BO87DRAFT_138660</name>
</gene>
<sequence>MADLLCFESHQVSDGSRLRDQGVKQEKNNQDICNITQSKSWELCNVTTKRPFNSHGTTIESEPGYGEFRVSWQVDPHPGARATGLLQTTMDTGSNRRDTRAKPVELKTTRMSLLVAGKVAGSGIVEVDRSAFQPLPAYEAPPTH</sequence>
<evidence type="ECO:0000313" key="1">
    <source>
        <dbReference type="EMBL" id="PYH31071.1"/>
    </source>
</evidence>
<name>A0A318Y9R8_ASPNB</name>
<dbReference type="EMBL" id="KZ821475">
    <property type="protein sequence ID" value="PYH31071.1"/>
    <property type="molecule type" value="Genomic_DNA"/>
</dbReference>
<dbReference type="RefSeq" id="XP_025476549.1">
    <property type="nucleotide sequence ID" value="XM_025618096.1"/>
</dbReference>
<organism evidence="1 2">
    <name type="scientific">Aspergillus neoniger (strain CBS 115656)</name>
    <dbReference type="NCBI Taxonomy" id="1448310"/>
    <lineage>
        <taxon>Eukaryota</taxon>
        <taxon>Fungi</taxon>
        <taxon>Dikarya</taxon>
        <taxon>Ascomycota</taxon>
        <taxon>Pezizomycotina</taxon>
        <taxon>Eurotiomycetes</taxon>
        <taxon>Eurotiomycetidae</taxon>
        <taxon>Eurotiales</taxon>
        <taxon>Aspergillaceae</taxon>
        <taxon>Aspergillus</taxon>
        <taxon>Aspergillus subgen. Circumdati</taxon>
    </lineage>
</organism>
<accession>A0A318Y9R8</accession>
<protein>
    <submittedName>
        <fullName evidence="1">Uncharacterized protein</fullName>
    </submittedName>
</protein>
<dbReference type="AlphaFoldDB" id="A0A318Y9R8"/>